<accession>A0A1H2WRQ8</accession>
<dbReference type="AlphaFoldDB" id="A0A1H2WRQ8"/>
<dbReference type="RefSeq" id="WP_092680708.1">
    <property type="nucleotide sequence ID" value="NZ_FNMZ01000002.1"/>
</dbReference>
<dbReference type="Proteomes" id="UP000199118">
    <property type="component" value="Unassembled WGS sequence"/>
</dbReference>
<gene>
    <name evidence="2" type="ORF">SAMN05444336_102470</name>
</gene>
<evidence type="ECO:0000313" key="3">
    <source>
        <dbReference type="Proteomes" id="UP000199118"/>
    </source>
</evidence>
<dbReference type="InterPro" id="IPR018750">
    <property type="entry name" value="DUF2306_membrane"/>
</dbReference>
<dbReference type="EMBL" id="FNMZ01000002">
    <property type="protein sequence ID" value="SDW83146.1"/>
    <property type="molecule type" value="Genomic_DNA"/>
</dbReference>
<feature type="transmembrane region" description="Helical" evidence="1">
    <location>
        <begin position="50"/>
        <end position="72"/>
    </location>
</feature>
<proteinExistence type="predicted"/>
<keyword evidence="1" id="KW-1133">Transmembrane helix</keyword>
<organism evidence="2 3">
    <name type="scientific">Albimonas donghaensis</name>
    <dbReference type="NCBI Taxonomy" id="356660"/>
    <lineage>
        <taxon>Bacteria</taxon>
        <taxon>Pseudomonadati</taxon>
        <taxon>Pseudomonadota</taxon>
        <taxon>Alphaproteobacteria</taxon>
        <taxon>Rhodobacterales</taxon>
        <taxon>Paracoccaceae</taxon>
        <taxon>Albimonas</taxon>
    </lineage>
</organism>
<evidence type="ECO:0000256" key="1">
    <source>
        <dbReference type="SAM" id="Phobius"/>
    </source>
</evidence>
<dbReference type="STRING" id="356660.SAMN05444336_102470"/>
<keyword evidence="3" id="KW-1185">Reference proteome</keyword>
<evidence type="ECO:0000313" key="2">
    <source>
        <dbReference type="EMBL" id="SDW83146.1"/>
    </source>
</evidence>
<dbReference type="Pfam" id="PF10067">
    <property type="entry name" value="DUF2306"/>
    <property type="match status" value="1"/>
</dbReference>
<dbReference type="OrthoDB" id="9815686at2"/>
<feature type="transmembrane region" description="Helical" evidence="1">
    <location>
        <begin position="108"/>
        <end position="129"/>
    </location>
</feature>
<feature type="transmembrane region" description="Helical" evidence="1">
    <location>
        <begin position="78"/>
        <end position="96"/>
    </location>
</feature>
<reference evidence="2 3" key="1">
    <citation type="submission" date="2016-10" db="EMBL/GenBank/DDBJ databases">
        <authorList>
            <person name="de Groot N.N."/>
        </authorList>
    </citation>
    <scope>NUCLEOTIDE SEQUENCE [LARGE SCALE GENOMIC DNA]</scope>
    <source>
        <strain evidence="2 3">DSM 17890</strain>
    </source>
</reference>
<protein>
    <submittedName>
        <fullName evidence="2">Uncharacterized membrane protein</fullName>
    </submittedName>
</protein>
<name>A0A1H2WRQ8_9RHOB</name>
<keyword evidence="1" id="KW-0472">Membrane</keyword>
<feature type="transmembrane region" description="Helical" evidence="1">
    <location>
        <begin position="20"/>
        <end position="38"/>
    </location>
</feature>
<keyword evidence="1" id="KW-0812">Transmembrane</keyword>
<sequence>MTLIDPHPEILLAAGSPIPSHALAAIAALGLAIAQLLARKGGRRHRVLGWIFVALMAWTAVSALGISTIGTWGYFSPIHLLVPVVFGSLFIGLRAIRRGDVAGHRRAMILLATLALVIPGAFTLLPGRIMHDVVFGPPADGAPASAPVAD</sequence>